<keyword evidence="1" id="KW-0472">Membrane</keyword>
<feature type="transmembrane region" description="Helical" evidence="1">
    <location>
        <begin position="12"/>
        <end position="32"/>
    </location>
</feature>
<gene>
    <name evidence="2" type="ORF">SAMN06265371_106181</name>
</gene>
<dbReference type="Proteomes" id="UP000198384">
    <property type="component" value="Unassembled WGS sequence"/>
</dbReference>
<feature type="transmembrane region" description="Helical" evidence="1">
    <location>
        <begin position="44"/>
        <end position="62"/>
    </location>
</feature>
<dbReference type="EMBL" id="FZNT01000006">
    <property type="protein sequence ID" value="SNR60216.1"/>
    <property type="molecule type" value="Genomic_DNA"/>
</dbReference>
<name>A0A238XMI3_9FLAO</name>
<proteinExistence type="predicted"/>
<accession>A0A238XMI3</accession>
<keyword evidence="1" id="KW-1133">Transmembrane helix</keyword>
<reference evidence="2 3" key="1">
    <citation type="submission" date="2017-06" db="EMBL/GenBank/DDBJ databases">
        <authorList>
            <person name="Kim H.J."/>
            <person name="Triplett B.A."/>
        </authorList>
    </citation>
    <scope>NUCLEOTIDE SEQUENCE [LARGE SCALE GENOMIC DNA]</scope>
    <source>
        <strain evidence="2 3">DSM 29150</strain>
    </source>
</reference>
<evidence type="ECO:0000313" key="2">
    <source>
        <dbReference type="EMBL" id="SNR60216.1"/>
    </source>
</evidence>
<protein>
    <submittedName>
        <fullName evidence="2">Uncharacterized protein</fullName>
    </submittedName>
</protein>
<keyword evidence="3" id="KW-1185">Reference proteome</keyword>
<sequence>MTGKDFLKREHWSLLILYVIGLIAFLIHLFYFSKGDNENKIFPILAYSSMTIFFLRLAFAQMSKKVK</sequence>
<dbReference type="AlphaFoldDB" id="A0A238XMI3"/>
<keyword evidence="1" id="KW-0812">Transmembrane</keyword>
<evidence type="ECO:0000313" key="3">
    <source>
        <dbReference type="Proteomes" id="UP000198384"/>
    </source>
</evidence>
<organism evidence="2 3">
    <name type="scientific">Lutibacter agarilyticus</name>
    <dbReference type="NCBI Taxonomy" id="1109740"/>
    <lineage>
        <taxon>Bacteria</taxon>
        <taxon>Pseudomonadati</taxon>
        <taxon>Bacteroidota</taxon>
        <taxon>Flavobacteriia</taxon>
        <taxon>Flavobacteriales</taxon>
        <taxon>Flavobacteriaceae</taxon>
        <taxon>Lutibacter</taxon>
    </lineage>
</organism>
<evidence type="ECO:0000256" key="1">
    <source>
        <dbReference type="SAM" id="Phobius"/>
    </source>
</evidence>